<evidence type="ECO:0000313" key="1">
    <source>
        <dbReference type="EMBL" id="KAF6026073.1"/>
    </source>
</evidence>
<sequence length="246" mass="27557">MCSADVEAVDIGNYKCASGYTGEVKNDSNTVELLVNPDVQSTSLDLTTTAPNVDDSYLFNSSYSITCEGVAPSTSTTLGLTVKTQDDTEITQDFELTINKEWVGNVEGLKYPLVTYKLEAMDWSLETSKSDEIFCYFQDGDRLLHSKSIEVYKMEDEPVVNCTSNYKQRAVKADDEDVYITCRVYKYTGSLENTDLSWNFVNEETGQNSTLVAGDSTDPQRIVKAELDLIQVTMEIATQFQLVFRF</sequence>
<reference evidence="1" key="1">
    <citation type="submission" date="2020-06" db="EMBL/GenBank/DDBJ databases">
        <title>Draft genome of Bugula neritina, a colonial animal packing powerful symbionts and potential medicines.</title>
        <authorList>
            <person name="Rayko M."/>
        </authorList>
    </citation>
    <scope>NUCLEOTIDE SEQUENCE [LARGE SCALE GENOMIC DNA]</scope>
    <source>
        <strain evidence="1">Kwan_BN1</strain>
    </source>
</reference>
<proteinExistence type="predicted"/>
<evidence type="ECO:0000313" key="2">
    <source>
        <dbReference type="Proteomes" id="UP000593567"/>
    </source>
</evidence>
<gene>
    <name evidence="1" type="ORF">EB796_015621</name>
</gene>
<dbReference type="Proteomes" id="UP000593567">
    <property type="component" value="Unassembled WGS sequence"/>
</dbReference>
<comment type="caution">
    <text evidence="1">The sequence shown here is derived from an EMBL/GenBank/DDBJ whole genome shotgun (WGS) entry which is preliminary data.</text>
</comment>
<dbReference type="AlphaFoldDB" id="A0A7J7JJT9"/>
<dbReference type="EMBL" id="VXIV02002356">
    <property type="protein sequence ID" value="KAF6026073.1"/>
    <property type="molecule type" value="Genomic_DNA"/>
</dbReference>
<name>A0A7J7JJT9_BUGNE</name>
<organism evidence="1 2">
    <name type="scientific">Bugula neritina</name>
    <name type="common">Brown bryozoan</name>
    <name type="synonym">Sertularia neritina</name>
    <dbReference type="NCBI Taxonomy" id="10212"/>
    <lineage>
        <taxon>Eukaryota</taxon>
        <taxon>Metazoa</taxon>
        <taxon>Spiralia</taxon>
        <taxon>Lophotrochozoa</taxon>
        <taxon>Bryozoa</taxon>
        <taxon>Gymnolaemata</taxon>
        <taxon>Cheilostomatida</taxon>
        <taxon>Flustrina</taxon>
        <taxon>Buguloidea</taxon>
        <taxon>Bugulidae</taxon>
        <taxon>Bugula</taxon>
    </lineage>
</organism>
<keyword evidence="2" id="KW-1185">Reference proteome</keyword>
<protein>
    <submittedName>
        <fullName evidence="1">Uncharacterized protein</fullName>
    </submittedName>
</protein>
<accession>A0A7J7JJT9</accession>